<comment type="caution">
    <text evidence="1">The sequence shown here is derived from an EMBL/GenBank/DDBJ whole genome shotgun (WGS) entry which is preliminary data.</text>
</comment>
<dbReference type="PANTHER" id="PTHR22716">
    <property type="entry name" value="ETS CLASS TRANSCRIPTION FACTOR-RELATED-RELATED"/>
    <property type="match status" value="1"/>
</dbReference>
<keyword evidence="2" id="KW-1185">Reference proteome</keyword>
<dbReference type="EMBL" id="PDUG01000005">
    <property type="protein sequence ID" value="PIC29657.1"/>
    <property type="molecule type" value="Genomic_DNA"/>
</dbReference>
<sequence>MDDTVIKEEVIEETCYFTFKNGEYIEVKREEIDQKPENLLEKEIKTEPDEFFDDFGLEPEENDSKIETVSTEFTKLKCEICLKTMPKNRLKLVKSEANKILLSEIFKIEGSLKIKSPYVCVSHIQTIIDDYDGTFEKYAGTPFEKRLRLFIRINKSNMQVNKNR</sequence>
<dbReference type="GO" id="GO:0040027">
    <property type="term" value="P:negative regulation of vulval development"/>
    <property type="evidence" value="ECO:0007669"/>
    <property type="project" value="InterPro"/>
</dbReference>
<evidence type="ECO:0000313" key="1">
    <source>
        <dbReference type="EMBL" id="PIC29657.1"/>
    </source>
</evidence>
<gene>
    <name evidence="1" type="primary">Cnig_chr_V.g21172</name>
    <name evidence="1" type="ORF">B9Z55_021172</name>
</gene>
<organism evidence="1 2">
    <name type="scientific">Caenorhabditis nigoni</name>
    <dbReference type="NCBI Taxonomy" id="1611254"/>
    <lineage>
        <taxon>Eukaryota</taxon>
        <taxon>Metazoa</taxon>
        <taxon>Ecdysozoa</taxon>
        <taxon>Nematoda</taxon>
        <taxon>Chromadorea</taxon>
        <taxon>Rhabditida</taxon>
        <taxon>Rhabditina</taxon>
        <taxon>Rhabditomorpha</taxon>
        <taxon>Rhabditoidea</taxon>
        <taxon>Rhabditidae</taxon>
        <taxon>Peloderinae</taxon>
        <taxon>Caenorhabditis</taxon>
    </lineage>
</organism>
<dbReference type="InterPro" id="IPR040129">
    <property type="entry name" value="Lin-15B-like"/>
</dbReference>
<reference evidence="2" key="1">
    <citation type="submission" date="2017-10" db="EMBL/GenBank/DDBJ databases">
        <title>Rapid genome shrinkage in a self-fertile nematode reveals novel sperm competition proteins.</title>
        <authorList>
            <person name="Yin D."/>
            <person name="Schwarz E.M."/>
            <person name="Thomas C.G."/>
            <person name="Felde R.L."/>
            <person name="Korf I.F."/>
            <person name="Cutter A.D."/>
            <person name="Schartner C.M."/>
            <person name="Ralston E.J."/>
            <person name="Meyer B.J."/>
            <person name="Haag E.S."/>
        </authorList>
    </citation>
    <scope>NUCLEOTIDE SEQUENCE [LARGE SCALE GENOMIC DNA]</scope>
    <source>
        <strain evidence="2">JU1422</strain>
    </source>
</reference>
<evidence type="ECO:0000313" key="2">
    <source>
        <dbReference type="Proteomes" id="UP000230233"/>
    </source>
</evidence>
<dbReference type="AlphaFoldDB" id="A0A2G5TQT9"/>
<proteinExistence type="predicted"/>
<dbReference type="PANTHER" id="PTHR22716:SF1">
    <property type="entry name" value="ETS CLASS TRANSCRIPTION FACTOR-RELATED"/>
    <property type="match status" value="1"/>
</dbReference>
<name>A0A2G5TQT9_9PELO</name>
<accession>A0A2G5TQT9</accession>
<protein>
    <submittedName>
        <fullName evidence="1">Uncharacterized protein</fullName>
    </submittedName>
</protein>
<dbReference type="Proteomes" id="UP000230233">
    <property type="component" value="Chromosome V"/>
</dbReference>